<evidence type="ECO:0000256" key="1">
    <source>
        <dbReference type="SAM" id="SignalP"/>
    </source>
</evidence>
<comment type="caution">
    <text evidence="2">The sequence shown here is derived from an EMBL/GenBank/DDBJ whole genome shotgun (WGS) entry which is preliminary data.</text>
</comment>
<dbReference type="Proteomes" id="UP000543804">
    <property type="component" value="Unassembled WGS sequence"/>
</dbReference>
<dbReference type="AlphaFoldDB" id="A0A848B6Y6"/>
<dbReference type="EMBL" id="JABAFA010000050">
    <property type="protein sequence ID" value="NMD99723.1"/>
    <property type="molecule type" value="Genomic_DNA"/>
</dbReference>
<accession>A0A848B6Y6</accession>
<evidence type="ECO:0000313" key="3">
    <source>
        <dbReference type="Proteomes" id="UP000543804"/>
    </source>
</evidence>
<feature type="chain" id="PRO_5032926044" evidence="1">
    <location>
        <begin position="35"/>
        <end position="448"/>
    </location>
</feature>
<feature type="signal peptide" evidence="1">
    <location>
        <begin position="1"/>
        <end position="34"/>
    </location>
</feature>
<reference evidence="2 3" key="1">
    <citation type="submission" date="2020-04" db="EMBL/GenBank/DDBJ databases">
        <authorList>
            <person name="Hitch T.C.A."/>
            <person name="Wylensek D."/>
            <person name="Clavel T."/>
        </authorList>
    </citation>
    <scope>NUCLEOTIDE SEQUENCE [LARGE SCALE GENOMIC DNA]</scope>
    <source>
        <strain evidence="2 3">PG-130-P53-12</strain>
    </source>
</reference>
<name>A0A848B6Y6_9FIRM</name>
<proteinExistence type="predicted"/>
<sequence>MKFANKNHPRILCRTALLSATAAFALLFAPTSGAAAGANLPQDDVRANLAPETGAERTGLRAHQDNTRCVTQAETTTGYSRLVTRGESSAAQGKAVPAGHSLSRVMHAWPVAQEDGGATLLFSDSPEYATQDGVLYRDVVQGAARVLYYHVNQMDAPKKVAVVLENVGAGTSMVTISRSGAGRPSPHYLDVGKETQALYFDTQKSRRFYMNKGEVRVLDDAMEQTVLAPGDLVYGTYDFTTTQEMRVSVVIYPATMTAPVFLKHASVLPADELHLRGTFAKADRTLRAQRAYDPAADGIVYVLLADNESDRYRTGIDATDGSRVLNYGNYGILYHLELPVQGRSRTQFYLSPFGGTYAGAMRVQVRSGQQQLLLTPPDRTYFGEGSDEMTEASGIERARSSGLGILMDRMELADIGSYNANSTPSFLFSPPGASNLPAALIMMPMDKK</sequence>
<keyword evidence="3" id="KW-1185">Reference proteome</keyword>
<gene>
    <name evidence="2" type="ORF">HF878_09690</name>
</gene>
<protein>
    <submittedName>
        <fullName evidence="2">Copper amine oxidase</fullName>
    </submittedName>
</protein>
<evidence type="ECO:0000313" key="2">
    <source>
        <dbReference type="EMBL" id="NMD99723.1"/>
    </source>
</evidence>
<dbReference type="RefSeq" id="WP_170077952.1">
    <property type="nucleotide sequence ID" value="NZ_JABAFA010000050.1"/>
</dbReference>
<keyword evidence="1" id="KW-0732">Signal</keyword>
<organism evidence="2 3">
    <name type="scientific">Selenomonas bovis</name>
    <dbReference type="NCBI Taxonomy" id="416586"/>
    <lineage>
        <taxon>Bacteria</taxon>
        <taxon>Bacillati</taxon>
        <taxon>Bacillota</taxon>
        <taxon>Negativicutes</taxon>
        <taxon>Selenomonadales</taxon>
        <taxon>Selenomonadaceae</taxon>
        <taxon>Selenomonas</taxon>
    </lineage>
</organism>